<protein>
    <submittedName>
        <fullName evidence="8">Hydrolase Nlp/P60</fullName>
    </submittedName>
</protein>
<dbReference type="GO" id="GO:0006508">
    <property type="term" value="P:proteolysis"/>
    <property type="evidence" value="ECO:0007669"/>
    <property type="project" value="UniProtKB-KW"/>
</dbReference>
<evidence type="ECO:0000256" key="6">
    <source>
        <dbReference type="SAM" id="Phobius"/>
    </source>
</evidence>
<keyword evidence="4" id="KW-0788">Thiol protease</keyword>
<dbReference type="InterPro" id="IPR023346">
    <property type="entry name" value="Lysozyme-like_dom_sf"/>
</dbReference>
<evidence type="ECO:0000256" key="1">
    <source>
        <dbReference type="ARBA" id="ARBA00007074"/>
    </source>
</evidence>
<feature type="compositionally biased region" description="Low complexity" evidence="5">
    <location>
        <begin position="55"/>
        <end position="74"/>
    </location>
</feature>
<dbReference type="AlphaFoldDB" id="A0A263D985"/>
<evidence type="ECO:0000256" key="4">
    <source>
        <dbReference type="ARBA" id="ARBA00022807"/>
    </source>
</evidence>
<dbReference type="InterPro" id="IPR038765">
    <property type="entry name" value="Papain-like_cys_pep_sf"/>
</dbReference>
<dbReference type="InterPro" id="IPR051794">
    <property type="entry name" value="PG_Endopeptidase_C40"/>
</dbReference>
<dbReference type="Pfam" id="PF00877">
    <property type="entry name" value="NLPC_P60"/>
    <property type="match status" value="1"/>
</dbReference>
<evidence type="ECO:0000259" key="7">
    <source>
        <dbReference type="PROSITE" id="PS51935"/>
    </source>
</evidence>
<accession>A0A263D985</accession>
<gene>
    <name evidence="8" type="ORF">CFN78_06550</name>
</gene>
<feature type="region of interest" description="Disordered" evidence="5">
    <location>
        <begin position="1"/>
        <end position="27"/>
    </location>
</feature>
<keyword evidence="3 8" id="KW-0378">Hydrolase</keyword>
<dbReference type="PANTHER" id="PTHR47359">
    <property type="entry name" value="PEPTIDOGLYCAN DL-ENDOPEPTIDASE CWLO"/>
    <property type="match status" value="1"/>
</dbReference>
<keyword evidence="6" id="KW-0812">Transmembrane</keyword>
<keyword evidence="2" id="KW-0645">Protease</keyword>
<evidence type="ECO:0000256" key="5">
    <source>
        <dbReference type="SAM" id="MobiDB-lite"/>
    </source>
</evidence>
<dbReference type="Gene3D" id="3.90.1720.10">
    <property type="entry name" value="endopeptidase domain like (from Nostoc punctiforme)"/>
    <property type="match status" value="1"/>
</dbReference>
<dbReference type="Proteomes" id="UP000242444">
    <property type="component" value="Unassembled WGS sequence"/>
</dbReference>
<feature type="transmembrane region" description="Helical" evidence="6">
    <location>
        <begin position="31"/>
        <end position="52"/>
    </location>
</feature>
<evidence type="ECO:0000313" key="8">
    <source>
        <dbReference type="EMBL" id="OZM73945.1"/>
    </source>
</evidence>
<organism evidence="8 9">
    <name type="scientific">Amycolatopsis antarctica</name>
    <dbReference type="NCBI Taxonomy" id="1854586"/>
    <lineage>
        <taxon>Bacteria</taxon>
        <taxon>Bacillati</taxon>
        <taxon>Actinomycetota</taxon>
        <taxon>Actinomycetes</taxon>
        <taxon>Pseudonocardiales</taxon>
        <taxon>Pseudonocardiaceae</taxon>
        <taxon>Amycolatopsis</taxon>
    </lineage>
</organism>
<dbReference type="InParanoid" id="A0A263D985"/>
<comment type="similarity">
    <text evidence="1">Belongs to the peptidase C40 family.</text>
</comment>
<name>A0A263D985_9PSEU</name>
<dbReference type="SUPFAM" id="SSF53955">
    <property type="entry name" value="Lysozyme-like"/>
    <property type="match status" value="1"/>
</dbReference>
<evidence type="ECO:0000313" key="9">
    <source>
        <dbReference type="Proteomes" id="UP000242444"/>
    </source>
</evidence>
<evidence type="ECO:0000256" key="3">
    <source>
        <dbReference type="ARBA" id="ARBA00022801"/>
    </source>
</evidence>
<dbReference type="OrthoDB" id="5244330at2"/>
<dbReference type="EMBL" id="NKYE01000003">
    <property type="protein sequence ID" value="OZM73945.1"/>
    <property type="molecule type" value="Genomic_DNA"/>
</dbReference>
<dbReference type="SUPFAM" id="SSF54001">
    <property type="entry name" value="Cysteine proteinases"/>
    <property type="match status" value="1"/>
</dbReference>
<dbReference type="PROSITE" id="PS51935">
    <property type="entry name" value="NLPC_P60"/>
    <property type="match status" value="1"/>
</dbReference>
<evidence type="ECO:0000256" key="2">
    <source>
        <dbReference type="ARBA" id="ARBA00022670"/>
    </source>
</evidence>
<dbReference type="RefSeq" id="WP_094861702.1">
    <property type="nucleotide sequence ID" value="NZ_NKYE01000003.1"/>
</dbReference>
<keyword evidence="6" id="KW-1133">Transmembrane helix</keyword>
<sequence>MNENEETGTEGVERTDEAAPPAPPGGRRRRLLVIGVAAAVVVGIFVVALRVAPQSEPATTAAGPSPAAQESAAPPAAPSSAPPADTQTPAAQQPPDEGPQFESWVGEVAGWLDIPQRAMHGYALATVTIGQEKPGCELSWVTLAALGKVTSDHGRVGGSAIGDDGTMIQPLDTVALEDFSGASISVPGAAGPMQLSPAMWETFAANAEGAEPRKQNIDDAALTAARALCDEDRDLAEGGDWLDGVTTFQKAPLFQHRVLATANVYGTVGQDATPPNPAALQAVNFSIDKIGLPYVWGGNGEEKGDLGFDCSGLTTAAYGSTGMTLQRTADWQFRSVPLIPAGEEPKLGDLIFYGVPDTKIHHVGIYIGNQQMIDAPTFGQAVQVHPYRTDGDDYAGAGRPA</sequence>
<dbReference type="PANTHER" id="PTHR47359:SF3">
    <property type="entry name" value="NLP_P60 DOMAIN-CONTAINING PROTEIN-RELATED"/>
    <property type="match status" value="1"/>
</dbReference>
<dbReference type="InterPro" id="IPR000064">
    <property type="entry name" value="NLP_P60_dom"/>
</dbReference>
<feature type="region of interest" description="Disordered" evidence="5">
    <location>
        <begin position="55"/>
        <end position="102"/>
    </location>
</feature>
<feature type="domain" description="NlpC/P60" evidence="7">
    <location>
        <begin position="276"/>
        <end position="401"/>
    </location>
</feature>
<keyword evidence="6" id="KW-0472">Membrane</keyword>
<proteinExistence type="inferred from homology"/>
<feature type="compositionally biased region" description="Low complexity" evidence="5">
    <location>
        <begin position="82"/>
        <end position="95"/>
    </location>
</feature>
<keyword evidence="9" id="KW-1185">Reference proteome</keyword>
<dbReference type="GO" id="GO:0008234">
    <property type="term" value="F:cysteine-type peptidase activity"/>
    <property type="evidence" value="ECO:0007669"/>
    <property type="project" value="UniProtKB-KW"/>
</dbReference>
<comment type="caution">
    <text evidence="8">The sequence shown here is derived from an EMBL/GenBank/DDBJ whole genome shotgun (WGS) entry which is preliminary data.</text>
</comment>
<reference evidence="8 9" key="1">
    <citation type="submission" date="2017-07" db="EMBL/GenBank/DDBJ databases">
        <title>Amycolatopsis antarcticus sp. nov., isolated from the surface of an Antarcticus brown macroalga.</title>
        <authorList>
            <person name="Wang J."/>
            <person name="Leiva S."/>
            <person name="Huang J."/>
            <person name="Huang Y."/>
        </authorList>
    </citation>
    <scope>NUCLEOTIDE SEQUENCE [LARGE SCALE GENOMIC DNA]</scope>
    <source>
        <strain evidence="8 9">AU-G6</strain>
    </source>
</reference>